<dbReference type="InterPro" id="IPR011993">
    <property type="entry name" value="PH-like_dom_sf"/>
</dbReference>
<feature type="coiled-coil region" evidence="1">
    <location>
        <begin position="1450"/>
        <end position="1477"/>
    </location>
</feature>
<feature type="region of interest" description="Disordered" evidence="2">
    <location>
        <begin position="66"/>
        <end position="160"/>
    </location>
</feature>
<feature type="compositionally biased region" description="Basic and acidic residues" evidence="2">
    <location>
        <begin position="317"/>
        <end position="331"/>
    </location>
</feature>
<dbReference type="Proteomes" id="UP000801492">
    <property type="component" value="Unassembled WGS sequence"/>
</dbReference>
<dbReference type="OrthoDB" id="9942268at2759"/>
<feature type="coiled-coil region" evidence="1">
    <location>
        <begin position="1370"/>
        <end position="1416"/>
    </location>
</feature>
<reference evidence="4" key="1">
    <citation type="submission" date="2019-08" db="EMBL/GenBank/DDBJ databases">
        <title>The genome of the North American firefly Photinus pyralis.</title>
        <authorList>
            <consortium name="Photinus pyralis genome working group"/>
            <person name="Fallon T.R."/>
            <person name="Sander Lower S.E."/>
            <person name="Weng J.-K."/>
        </authorList>
    </citation>
    <scope>NUCLEOTIDE SEQUENCE</scope>
    <source>
        <strain evidence="4">TRF0915ILg1</strain>
        <tissue evidence="4">Whole body</tissue>
    </source>
</reference>
<dbReference type="Pfam" id="PF00169">
    <property type="entry name" value="PH"/>
    <property type="match status" value="1"/>
</dbReference>
<sequence>PDTVPQGSVDMCKVLEVTGAEQVTGHPHSLALTSPDRVTFIKAASREDARWWAELLAVFPRRHKRNATFPGGRASPSLPQLGRSASPQPPRPRHLSCTGPSPRTNFLTPPLKEERESPTKEESPRPVWLPEPTNNVPIEQPPLSRTDYVVSSGSPPTRDKLQCDEKARARRDWRNERLRDIATALTDRSPESSLALPAEGLLHLKKGWLWLKTEDGDWSKRWWVLCGPTLSAYRDQDEQGTPEVTIELSTVTGFNEASTDTRYGFQIHWSGQTLTLSAVTSGIRTNWLQALKKAVPDTPDSPPTPATPRSVLLSSDEEYRTASEGGRRGSEDWGELPPSPPLTRTPLTRVKERARARPRLPRSQSRQSTVDSVSTDELDTAKDNAEVELRNTLNKQSAEIDDLKKQLSNAVSEVQNLESELARLKKLQSESLVREKQTDELLVTLERTERELNQRIRQADEKHMREQRNLQRRLTDAEALARDSEERCNTLARDLQAKQRLVANLQDELKRANERFARENQENDRLYLDGRQGYKRLNSLTDLTNIDLDADLENLSQNDLIEQCFDLRNRFEKAVMEIRALKRELREAYNKYDDLELQNANLHSSLEVAQQEAEAHSALMASRLQDLTNKLLAAEKQARSLKSKLQDSREKRRSLSLKGRESISINKEVEDKVNELEAKIIALEKSRCRRKHKRERSSERASPIDDRSSPGQRSLRRLRRKSLDSATSSEPMKLLIRLSSLESKVSSVANSSESLNTLTTSASESNLKQLEDREGEKIDRLGNTALSIVKEKLGDCICQLSLLKNGKTKRASSPSIDRLTAVESNLQEISDILNGFIISTSEADVINTSATSVVKQLESLLRNKLTDLAEKKRLLRENGKLDNDAELCILAEKMAYENILVGRIQESLNAPTTTEIECDRLLNKEIVDTSHLISSLQAKLNNCAQKQPPSSKTSVEYLTKILAKCLISAARGFAKHKRTIRHYKFGPVLDALRNKQMQINAAFNTYKATKLPQLADALATETVSLASDTTCRLRGLDRSTINDAWTVAQESVNSELIQSEINHILMRAAQVYEANSSADHSFFFSFFASERAALELWSDAVEDRLHAEMQKSIEELSEYYQNSLNKLQRQNWRRRVESERISSLSNSLLSEFADIIAHKALIDSRISVLSGEFKQTCSEDADTPESLVVDLFENNKLLENLENSGLVQINQSLEAEFKCMLDSYSEECRSIINQFNLEEVVDALRKLAEEVCEIQRCSDPDRYTPIIIPEQVHTWQEVCQRCRELQERLVTARNLINNSKEFRSNLKMSENEEDRRPLYLGTEYLTQIENLRGAYRRTLATYVGHLQQSDLEQLQGLCENVLMAMQHWHRRTLQDLRESHASELQILRQEKEQALAEETQATLAALDAMRKAHEAEVQREVAKFKQDFTRQQQNELLELTERLSVKCLEAAALEEQLGSATRQLAHAQQHILQLERNPQLSGMQN</sequence>
<evidence type="ECO:0000313" key="4">
    <source>
        <dbReference type="EMBL" id="KAF2895161.1"/>
    </source>
</evidence>
<dbReference type="InterPro" id="IPR001849">
    <property type="entry name" value="PH_domain"/>
</dbReference>
<feature type="compositionally biased region" description="Basic and acidic residues" evidence="2">
    <location>
        <begin position="379"/>
        <end position="388"/>
    </location>
</feature>
<feature type="non-terminal residue" evidence="4">
    <location>
        <position position="1485"/>
    </location>
</feature>
<feature type="compositionally biased region" description="Basic and acidic residues" evidence="2">
    <location>
        <begin position="111"/>
        <end position="124"/>
    </location>
</feature>
<feature type="compositionally biased region" description="Polar residues" evidence="2">
    <location>
        <begin position="98"/>
        <end position="107"/>
    </location>
</feature>
<dbReference type="SUPFAM" id="SSF50729">
    <property type="entry name" value="PH domain-like"/>
    <property type="match status" value="2"/>
</dbReference>
<dbReference type="SMART" id="SM00233">
    <property type="entry name" value="PH"/>
    <property type="match status" value="1"/>
</dbReference>
<feature type="region of interest" description="Disordered" evidence="2">
    <location>
        <begin position="294"/>
        <end position="388"/>
    </location>
</feature>
<feature type="coiled-coil region" evidence="1">
    <location>
        <begin position="568"/>
        <end position="686"/>
    </location>
</feature>
<dbReference type="GO" id="GO:0015629">
    <property type="term" value="C:actin cytoskeleton"/>
    <property type="evidence" value="ECO:0007669"/>
    <property type="project" value="TreeGrafter"/>
</dbReference>
<gene>
    <name evidence="4" type="ORF">ILUMI_11014</name>
</gene>
<dbReference type="InterPro" id="IPR052223">
    <property type="entry name" value="Actin_Cytoskeleton_Reg"/>
</dbReference>
<organism evidence="4 5">
    <name type="scientific">Ignelater luminosus</name>
    <name type="common">Cucubano</name>
    <name type="synonym">Pyrophorus luminosus</name>
    <dbReference type="NCBI Taxonomy" id="2038154"/>
    <lineage>
        <taxon>Eukaryota</taxon>
        <taxon>Metazoa</taxon>
        <taxon>Ecdysozoa</taxon>
        <taxon>Arthropoda</taxon>
        <taxon>Hexapoda</taxon>
        <taxon>Insecta</taxon>
        <taxon>Pterygota</taxon>
        <taxon>Neoptera</taxon>
        <taxon>Endopterygota</taxon>
        <taxon>Coleoptera</taxon>
        <taxon>Polyphaga</taxon>
        <taxon>Elateriformia</taxon>
        <taxon>Elateroidea</taxon>
        <taxon>Elateridae</taxon>
        <taxon>Agrypninae</taxon>
        <taxon>Pyrophorini</taxon>
        <taxon>Ignelater</taxon>
    </lineage>
</organism>
<dbReference type="EMBL" id="VTPC01006171">
    <property type="protein sequence ID" value="KAF2895161.1"/>
    <property type="molecule type" value="Genomic_DNA"/>
</dbReference>
<proteinExistence type="predicted"/>
<feature type="compositionally biased region" description="Basic and acidic residues" evidence="2">
    <location>
        <begin position="696"/>
        <end position="708"/>
    </location>
</feature>
<evidence type="ECO:0000313" key="5">
    <source>
        <dbReference type="Proteomes" id="UP000801492"/>
    </source>
</evidence>
<dbReference type="PANTHER" id="PTHR17271">
    <property type="entry name" value="PLECKSTRIN HOMOLOGY PH DOMAIN-CONTAINING PROTEIN"/>
    <property type="match status" value="1"/>
</dbReference>
<feature type="region of interest" description="Disordered" evidence="2">
    <location>
        <begin position="687"/>
        <end position="726"/>
    </location>
</feature>
<feature type="domain" description="PH" evidence="3">
    <location>
        <begin position="202"/>
        <end position="296"/>
    </location>
</feature>
<dbReference type="GO" id="GO:0051015">
    <property type="term" value="F:actin filament binding"/>
    <property type="evidence" value="ECO:0007669"/>
    <property type="project" value="TreeGrafter"/>
</dbReference>
<name>A0A8K0D0Z8_IGNLU</name>
<evidence type="ECO:0000256" key="1">
    <source>
        <dbReference type="SAM" id="Coils"/>
    </source>
</evidence>
<accession>A0A8K0D0Z8</accession>
<comment type="caution">
    <text evidence="4">The sequence shown here is derived from an EMBL/GenBank/DDBJ whole genome shotgun (WGS) entry which is preliminary data.</text>
</comment>
<keyword evidence="1" id="KW-0175">Coiled coil</keyword>
<evidence type="ECO:0000259" key="3">
    <source>
        <dbReference type="PROSITE" id="PS50003"/>
    </source>
</evidence>
<dbReference type="PANTHER" id="PTHR17271:SF1">
    <property type="entry name" value="PROTEIN OUTSPREAD"/>
    <property type="match status" value="1"/>
</dbReference>
<keyword evidence="5" id="KW-1185">Reference proteome</keyword>
<feature type="compositionally biased region" description="Low complexity" evidence="2">
    <location>
        <begin position="749"/>
        <end position="767"/>
    </location>
</feature>
<feature type="region of interest" description="Disordered" evidence="2">
    <location>
        <begin position="749"/>
        <end position="771"/>
    </location>
</feature>
<dbReference type="PROSITE" id="PS50003">
    <property type="entry name" value="PH_DOMAIN"/>
    <property type="match status" value="1"/>
</dbReference>
<evidence type="ECO:0000256" key="2">
    <source>
        <dbReference type="SAM" id="MobiDB-lite"/>
    </source>
</evidence>
<protein>
    <recommendedName>
        <fullName evidence="3">PH domain-containing protein</fullName>
    </recommendedName>
</protein>
<dbReference type="Gene3D" id="2.30.29.30">
    <property type="entry name" value="Pleckstrin-homology domain (PH domain)/Phosphotyrosine-binding domain (PTB)"/>
    <property type="match status" value="1"/>
</dbReference>